<organism evidence="1 2">
    <name type="scientific">Senna tora</name>
    <dbReference type="NCBI Taxonomy" id="362788"/>
    <lineage>
        <taxon>Eukaryota</taxon>
        <taxon>Viridiplantae</taxon>
        <taxon>Streptophyta</taxon>
        <taxon>Embryophyta</taxon>
        <taxon>Tracheophyta</taxon>
        <taxon>Spermatophyta</taxon>
        <taxon>Magnoliopsida</taxon>
        <taxon>eudicotyledons</taxon>
        <taxon>Gunneridae</taxon>
        <taxon>Pentapetalae</taxon>
        <taxon>rosids</taxon>
        <taxon>fabids</taxon>
        <taxon>Fabales</taxon>
        <taxon>Fabaceae</taxon>
        <taxon>Caesalpinioideae</taxon>
        <taxon>Cassia clade</taxon>
        <taxon>Senna</taxon>
    </lineage>
</organism>
<protein>
    <submittedName>
        <fullName evidence="1">Clathrin light chain 1</fullName>
    </submittedName>
</protein>
<dbReference type="EMBL" id="JAAIUW010000001">
    <property type="protein sequence ID" value="KAF7845379.1"/>
    <property type="molecule type" value="Genomic_DNA"/>
</dbReference>
<proteinExistence type="predicted"/>
<comment type="caution">
    <text evidence="1">The sequence shown here is derived from an EMBL/GenBank/DDBJ whole genome shotgun (WGS) entry which is preliminary data.</text>
</comment>
<evidence type="ECO:0000313" key="1">
    <source>
        <dbReference type="EMBL" id="KAF7845379.1"/>
    </source>
</evidence>
<gene>
    <name evidence="1" type="ORF">G2W53_002284</name>
</gene>
<evidence type="ECO:0000313" key="2">
    <source>
        <dbReference type="Proteomes" id="UP000634136"/>
    </source>
</evidence>
<keyword evidence="2" id="KW-1185">Reference proteome</keyword>
<name>A0A834XHJ8_9FABA</name>
<accession>A0A834XHJ8</accession>
<sequence>MATALGGAVLVLASWEGPDLASFFSSDDEDGLGFICGGALAPGSQQWKDSSSLYPSSLFSLWLALRGERVHQLHSSSFSQLQHGISPGADNESSRREENITTYKAQELQIPRAGNAEKDKRGVDRRRRRSFRDRLRRKHIFASGIRLTAEYRRRVADRVINRVGIEVGEGVEPLRLEARIVAVVIERPVGGAEG</sequence>
<dbReference type="Proteomes" id="UP000634136">
    <property type="component" value="Unassembled WGS sequence"/>
</dbReference>
<reference evidence="1" key="1">
    <citation type="submission" date="2020-09" db="EMBL/GenBank/DDBJ databases">
        <title>Genome-Enabled Discovery of Anthraquinone Biosynthesis in Senna tora.</title>
        <authorList>
            <person name="Kang S.-H."/>
            <person name="Pandey R.P."/>
            <person name="Lee C.-M."/>
            <person name="Sim J.-S."/>
            <person name="Jeong J.-T."/>
            <person name="Choi B.-S."/>
            <person name="Jung M."/>
            <person name="Ginzburg D."/>
            <person name="Zhao K."/>
            <person name="Won S.Y."/>
            <person name="Oh T.-J."/>
            <person name="Yu Y."/>
            <person name="Kim N.-H."/>
            <person name="Lee O.R."/>
            <person name="Lee T.-H."/>
            <person name="Bashyal P."/>
            <person name="Kim T.-S."/>
            <person name="Lee W.-H."/>
            <person name="Kawkins C."/>
            <person name="Kim C.-K."/>
            <person name="Kim J.S."/>
            <person name="Ahn B.O."/>
            <person name="Rhee S.Y."/>
            <person name="Sohng J.K."/>
        </authorList>
    </citation>
    <scope>NUCLEOTIDE SEQUENCE</scope>
    <source>
        <tissue evidence="1">Leaf</tissue>
    </source>
</reference>
<dbReference type="AlphaFoldDB" id="A0A834XHJ8"/>